<accession>A0A3M7S550</accession>
<sequence>MFLANQLIFSSKKFSYVGLNTFFYDEVIIFGLEIEQDDVLGVEGVVEVLTMQYLVLSVSKLSRFSVKSILVFSCQRLMVGTYNAKSFAEF</sequence>
<dbReference type="Proteomes" id="UP000276133">
    <property type="component" value="Unassembled WGS sequence"/>
</dbReference>
<evidence type="ECO:0000313" key="1">
    <source>
        <dbReference type="EMBL" id="RNA30954.1"/>
    </source>
</evidence>
<dbReference type="AlphaFoldDB" id="A0A3M7S550"/>
<name>A0A3M7S550_BRAPC</name>
<protein>
    <submittedName>
        <fullName evidence="1">Uncharacterized protein</fullName>
    </submittedName>
</protein>
<keyword evidence="2" id="KW-1185">Reference proteome</keyword>
<dbReference type="EMBL" id="REGN01002010">
    <property type="protein sequence ID" value="RNA30954.1"/>
    <property type="molecule type" value="Genomic_DNA"/>
</dbReference>
<organism evidence="1 2">
    <name type="scientific">Brachionus plicatilis</name>
    <name type="common">Marine rotifer</name>
    <name type="synonym">Brachionus muelleri</name>
    <dbReference type="NCBI Taxonomy" id="10195"/>
    <lineage>
        <taxon>Eukaryota</taxon>
        <taxon>Metazoa</taxon>
        <taxon>Spiralia</taxon>
        <taxon>Gnathifera</taxon>
        <taxon>Rotifera</taxon>
        <taxon>Eurotatoria</taxon>
        <taxon>Monogononta</taxon>
        <taxon>Pseudotrocha</taxon>
        <taxon>Ploima</taxon>
        <taxon>Brachionidae</taxon>
        <taxon>Brachionus</taxon>
    </lineage>
</organism>
<comment type="caution">
    <text evidence="1">The sequence shown here is derived from an EMBL/GenBank/DDBJ whole genome shotgun (WGS) entry which is preliminary data.</text>
</comment>
<reference evidence="1 2" key="1">
    <citation type="journal article" date="2018" name="Sci. Rep.">
        <title>Genomic signatures of local adaptation to the degree of environmental predictability in rotifers.</title>
        <authorList>
            <person name="Franch-Gras L."/>
            <person name="Hahn C."/>
            <person name="Garcia-Roger E.M."/>
            <person name="Carmona M.J."/>
            <person name="Serra M."/>
            <person name="Gomez A."/>
        </authorList>
    </citation>
    <scope>NUCLEOTIDE SEQUENCE [LARGE SCALE GENOMIC DNA]</scope>
    <source>
        <strain evidence="1">HYR1</strain>
    </source>
</reference>
<evidence type="ECO:0000313" key="2">
    <source>
        <dbReference type="Proteomes" id="UP000276133"/>
    </source>
</evidence>
<proteinExistence type="predicted"/>
<gene>
    <name evidence="1" type="ORF">BpHYR1_002248</name>
</gene>